<organism evidence="1 2">
    <name type="scientific">Edaphochlamys debaryana</name>
    <dbReference type="NCBI Taxonomy" id="47281"/>
    <lineage>
        <taxon>Eukaryota</taxon>
        <taxon>Viridiplantae</taxon>
        <taxon>Chlorophyta</taxon>
        <taxon>core chlorophytes</taxon>
        <taxon>Chlorophyceae</taxon>
        <taxon>CS clade</taxon>
        <taxon>Chlamydomonadales</taxon>
        <taxon>Chlamydomonadales incertae sedis</taxon>
        <taxon>Edaphochlamys</taxon>
    </lineage>
</organism>
<evidence type="ECO:0000313" key="2">
    <source>
        <dbReference type="Proteomes" id="UP000612055"/>
    </source>
</evidence>
<accession>A0A836BXN4</accession>
<name>A0A836BXN4_9CHLO</name>
<sequence length="287" mass="29287">MSLRGSRDQLPSSGGICLPEANGCALNPGFVASLPTPATAASRLLAWNLAADYRCRTFGIEGSCVEVETCAWLEGEGCRLGRNVQPGPASTSACPGSLADREIRCEASAASASSCPTHMGCVWRTREHIAAAGVTADGGPDFDLPSFVEAVFRQRLLGSGRAGPIGEGLCTSAALWQADFAALAASLAPLLESSGPGFAGVPRQALALARSDLYGSCTAAFAAATASADAGSSLDSFYLAYAKAVDTCRRATPGDCEGEGGPMHVDAARLEALLRDLPSPAEAQASE</sequence>
<dbReference type="AlphaFoldDB" id="A0A836BXN4"/>
<keyword evidence="2" id="KW-1185">Reference proteome</keyword>
<evidence type="ECO:0000313" key="1">
    <source>
        <dbReference type="EMBL" id="KAG2492941.1"/>
    </source>
</evidence>
<gene>
    <name evidence="1" type="ORF">HYH03_008849</name>
</gene>
<proteinExistence type="predicted"/>
<protein>
    <submittedName>
        <fullName evidence="1">Uncharacterized protein</fullName>
    </submittedName>
</protein>
<comment type="caution">
    <text evidence="1">The sequence shown here is derived from an EMBL/GenBank/DDBJ whole genome shotgun (WGS) entry which is preliminary data.</text>
</comment>
<reference evidence="1" key="1">
    <citation type="journal article" date="2020" name="bioRxiv">
        <title>Comparative genomics of Chlamydomonas.</title>
        <authorList>
            <person name="Craig R.J."/>
            <person name="Hasan A.R."/>
            <person name="Ness R.W."/>
            <person name="Keightley P.D."/>
        </authorList>
    </citation>
    <scope>NUCLEOTIDE SEQUENCE</scope>
    <source>
        <strain evidence="1">CCAP 11/70</strain>
    </source>
</reference>
<dbReference type="Proteomes" id="UP000612055">
    <property type="component" value="Unassembled WGS sequence"/>
</dbReference>
<dbReference type="EMBL" id="JAEHOE010000041">
    <property type="protein sequence ID" value="KAG2492941.1"/>
    <property type="molecule type" value="Genomic_DNA"/>
</dbReference>